<keyword evidence="4" id="KW-1185">Reference proteome</keyword>
<evidence type="ECO:0000313" key="4">
    <source>
        <dbReference type="Proteomes" id="UP001230220"/>
    </source>
</evidence>
<dbReference type="EMBL" id="JAUSUR010000005">
    <property type="protein sequence ID" value="MDQ0362007.1"/>
    <property type="molecule type" value="Genomic_DNA"/>
</dbReference>
<evidence type="ECO:0000259" key="2">
    <source>
        <dbReference type="Pfam" id="PF02698"/>
    </source>
</evidence>
<dbReference type="Gene3D" id="3.40.50.620">
    <property type="entry name" value="HUPs"/>
    <property type="match status" value="1"/>
</dbReference>
<comment type="caution">
    <text evidence="3">The sequence shown here is derived from an EMBL/GenBank/DDBJ whole genome shotgun (WGS) entry which is preliminary data.</text>
</comment>
<dbReference type="PANTHER" id="PTHR30336">
    <property type="entry name" value="INNER MEMBRANE PROTEIN, PROBABLE PERMEASE"/>
    <property type="match status" value="1"/>
</dbReference>
<dbReference type="RefSeq" id="WP_307409232.1">
    <property type="nucleotide sequence ID" value="NZ_JAUSUR010000005.1"/>
</dbReference>
<name>A0ABU0E532_9FIRM</name>
<dbReference type="Proteomes" id="UP001230220">
    <property type="component" value="Unassembled WGS sequence"/>
</dbReference>
<dbReference type="InterPro" id="IPR051599">
    <property type="entry name" value="Cell_Envelope_Assoc"/>
</dbReference>
<dbReference type="PANTHER" id="PTHR30336:SF4">
    <property type="entry name" value="ENVELOPE BIOGENESIS FACTOR ELYC"/>
    <property type="match status" value="1"/>
</dbReference>
<dbReference type="CDD" id="cd06259">
    <property type="entry name" value="YdcF-like"/>
    <property type="match status" value="1"/>
</dbReference>
<evidence type="ECO:0000313" key="3">
    <source>
        <dbReference type="EMBL" id="MDQ0362007.1"/>
    </source>
</evidence>
<evidence type="ECO:0000256" key="1">
    <source>
        <dbReference type="SAM" id="Phobius"/>
    </source>
</evidence>
<dbReference type="InterPro" id="IPR003848">
    <property type="entry name" value="DUF218"/>
</dbReference>
<feature type="transmembrane region" description="Helical" evidence="1">
    <location>
        <begin position="69"/>
        <end position="90"/>
    </location>
</feature>
<feature type="transmembrane region" description="Helical" evidence="1">
    <location>
        <begin position="7"/>
        <end position="24"/>
    </location>
</feature>
<feature type="domain" description="DUF218" evidence="2">
    <location>
        <begin position="98"/>
        <end position="238"/>
    </location>
</feature>
<keyword evidence="1" id="KW-0472">Membrane</keyword>
<proteinExistence type="predicted"/>
<reference evidence="3 4" key="1">
    <citation type="submission" date="2023-07" db="EMBL/GenBank/DDBJ databases">
        <title>Genomic Encyclopedia of Type Strains, Phase IV (KMG-IV): sequencing the most valuable type-strain genomes for metagenomic binning, comparative biology and taxonomic classification.</title>
        <authorList>
            <person name="Goeker M."/>
        </authorList>
    </citation>
    <scope>NUCLEOTIDE SEQUENCE [LARGE SCALE GENOMIC DNA]</scope>
    <source>
        <strain evidence="3 4">DSM 16784</strain>
    </source>
</reference>
<gene>
    <name evidence="3" type="ORF">J2S15_002760</name>
</gene>
<keyword evidence="1" id="KW-1133">Transmembrane helix</keyword>
<accession>A0ABU0E532</accession>
<keyword evidence="1" id="KW-0812">Transmembrane</keyword>
<organism evidence="3 4">
    <name type="scientific">Breznakia pachnodae</name>
    <dbReference type="NCBI Taxonomy" id="265178"/>
    <lineage>
        <taxon>Bacteria</taxon>
        <taxon>Bacillati</taxon>
        <taxon>Bacillota</taxon>
        <taxon>Erysipelotrichia</taxon>
        <taxon>Erysipelotrichales</taxon>
        <taxon>Erysipelotrichaceae</taxon>
        <taxon>Breznakia</taxon>
    </lineage>
</organism>
<dbReference type="Pfam" id="PF02698">
    <property type="entry name" value="DUF218"/>
    <property type="match status" value="1"/>
</dbReference>
<sequence>MNKFQKVKYICYLIVGVLCVVNMFPWFNIFTILLAIGGVLLSAYAIICLRKQKNILGDLPKPFRYICRFVVIAFIISFVAIESLVIVNGFKKDDIKPDYIIVLGAAIKEDKPSTALRYRLDEAYEQYMKHPSATIICSGGKAENDEYSEAEVMRNYLVDLGVPKDKLILEDNSYTTYQNLKKSYALVDDKDAKFLIVTNNFHSFRAKLIADKLGMNAYSSPSQKIFGGFTSSYIREYFSVIKTVVFD</sequence>
<dbReference type="InterPro" id="IPR014729">
    <property type="entry name" value="Rossmann-like_a/b/a_fold"/>
</dbReference>
<feature type="transmembrane region" description="Helical" evidence="1">
    <location>
        <begin position="30"/>
        <end position="49"/>
    </location>
</feature>
<protein>
    <submittedName>
        <fullName evidence="3">Uncharacterized SAM-binding protein YcdF (DUF218 family)</fullName>
    </submittedName>
</protein>